<keyword evidence="5 9" id="KW-0521">NADP</keyword>
<keyword evidence="2 9" id="KW-0285">Flavoprotein</keyword>
<evidence type="ECO:0000256" key="8">
    <source>
        <dbReference type="ARBA" id="ARBA00047818"/>
    </source>
</evidence>
<dbReference type="InterPro" id="IPR002938">
    <property type="entry name" value="FAD-bd"/>
</dbReference>
<keyword evidence="7 9" id="KW-0503">Monooxygenase</keyword>
<keyword evidence="4 9" id="KW-0274">FAD</keyword>
<evidence type="ECO:0000259" key="10">
    <source>
        <dbReference type="Pfam" id="PF01494"/>
    </source>
</evidence>
<comment type="similarity">
    <text evidence="9">Belongs to the aromatic-ring hydroxylase family. KMO subfamily.</text>
</comment>
<dbReference type="OrthoDB" id="9766816at2"/>
<evidence type="ECO:0000256" key="2">
    <source>
        <dbReference type="ARBA" id="ARBA00022630"/>
    </source>
</evidence>
<feature type="domain" description="FAD-binding" evidence="10">
    <location>
        <begin position="297"/>
        <end position="359"/>
    </location>
</feature>
<keyword evidence="6 9" id="KW-0560">Oxidoreductase</keyword>
<dbReference type="Gene3D" id="3.50.50.60">
    <property type="entry name" value="FAD/NAD(P)-binding domain"/>
    <property type="match status" value="1"/>
</dbReference>
<evidence type="ECO:0000256" key="4">
    <source>
        <dbReference type="ARBA" id="ARBA00022827"/>
    </source>
</evidence>
<proteinExistence type="inferred from homology"/>
<comment type="catalytic activity">
    <reaction evidence="8 9">
        <text>L-kynurenine + NADPH + O2 + H(+) = 3-hydroxy-L-kynurenine + NADP(+) + H2O</text>
        <dbReference type="Rhea" id="RHEA:20545"/>
        <dbReference type="ChEBI" id="CHEBI:15377"/>
        <dbReference type="ChEBI" id="CHEBI:15378"/>
        <dbReference type="ChEBI" id="CHEBI:15379"/>
        <dbReference type="ChEBI" id="CHEBI:57783"/>
        <dbReference type="ChEBI" id="CHEBI:57959"/>
        <dbReference type="ChEBI" id="CHEBI:58125"/>
        <dbReference type="ChEBI" id="CHEBI:58349"/>
        <dbReference type="EC" id="1.14.13.9"/>
    </reaction>
</comment>
<dbReference type="InterPro" id="IPR027545">
    <property type="entry name" value="Kynurenine_monooxygenase"/>
</dbReference>
<dbReference type="PANTHER" id="PTHR46028:SF2">
    <property type="entry name" value="KYNURENINE 3-MONOOXYGENASE"/>
    <property type="match status" value="1"/>
</dbReference>
<dbReference type="UniPathway" id="UPA00253">
    <property type="reaction ID" value="UER00328"/>
</dbReference>
<dbReference type="GO" id="GO:0009435">
    <property type="term" value="P:NAD+ biosynthetic process"/>
    <property type="evidence" value="ECO:0007669"/>
    <property type="project" value="UniProtKB-UniPathway"/>
</dbReference>
<evidence type="ECO:0000256" key="3">
    <source>
        <dbReference type="ARBA" id="ARBA00022642"/>
    </source>
</evidence>
<keyword evidence="12" id="KW-1185">Reference proteome</keyword>
<dbReference type="HAMAP" id="MF_01971">
    <property type="entry name" value="Kynurenine_monooxygenase"/>
    <property type="match status" value="1"/>
</dbReference>
<dbReference type="GO" id="GO:0070189">
    <property type="term" value="P:kynurenine metabolic process"/>
    <property type="evidence" value="ECO:0007669"/>
    <property type="project" value="TreeGrafter"/>
</dbReference>
<dbReference type="EMBL" id="VORB01000003">
    <property type="protein sequence ID" value="TXC81791.1"/>
    <property type="molecule type" value="Genomic_DNA"/>
</dbReference>
<feature type="domain" description="FAD-binding" evidence="10">
    <location>
        <begin position="9"/>
        <end position="177"/>
    </location>
</feature>
<reference evidence="11 12" key="1">
    <citation type="submission" date="2019-08" db="EMBL/GenBank/DDBJ databases">
        <title>Genome of Luteibaculum oceani JCM 18817.</title>
        <authorList>
            <person name="Bowman J.P."/>
        </authorList>
    </citation>
    <scope>NUCLEOTIDE SEQUENCE [LARGE SCALE GENOMIC DNA]</scope>
    <source>
        <strain evidence="11 12">JCM 18817</strain>
    </source>
</reference>
<dbReference type="GO" id="GO:0004502">
    <property type="term" value="F:kynurenine 3-monooxygenase activity"/>
    <property type="evidence" value="ECO:0007669"/>
    <property type="project" value="UniProtKB-UniRule"/>
</dbReference>
<dbReference type="RefSeq" id="WP_147013844.1">
    <property type="nucleotide sequence ID" value="NZ_VORB01000003.1"/>
</dbReference>
<dbReference type="PRINTS" id="PR00420">
    <property type="entry name" value="RNGMNOXGNASE"/>
</dbReference>
<comment type="caution">
    <text evidence="11">The sequence shown here is derived from an EMBL/GenBank/DDBJ whole genome shotgun (WGS) entry which is preliminary data.</text>
</comment>
<dbReference type="PROSITE" id="PS51257">
    <property type="entry name" value="PROKAR_LIPOPROTEIN"/>
    <property type="match status" value="1"/>
</dbReference>
<evidence type="ECO:0000313" key="12">
    <source>
        <dbReference type="Proteomes" id="UP000321168"/>
    </source>
</evidence>
<dbReference type="FunFam" id="3.50.50.60:FF:000185">
    <property type="entry name" value="Kynurenine 3-monooxygenase"/>
    <property type="match status" value="1"/>
</dbReference>
<evidence type="ECO:0000256" key="1">
    <source>
        <dbReference type="ARBA" id="ARBA00001974"/>
    </source>
</evidence>
<dbReference type="EC" id="1.14.13.9" evidence="9"/>
<organism evidence="11 12">
    <name type="scientific">Luteibaculum oceani</name>
    <dbReference type="NCBI Taxonomy" id="1294296"/>
    <lineage>
        <taxon>Bacteria</taxon>
        <taxon>Pseudomonadati</taxon>
        <taxon>Bacteroidota</taxon>
        <taxon>Flavobacteriia</taxon>
        <taxon>Flavobacteriales</taxon>
        <taxon>Luteibaculaceae</taxon>
        <taxon>Luteibaculum</taxon>
    </lineage>
</organism>
<evidence type="ECO:0000256" key="7">
    <source>
        <dbReference type="ARBA" id="ARBA00023033"/>
    </source>
</evidence>
<evidence type="ECO:0000256" key="5">
    <source>
        <dbReference type="ARBA" id="ARBA00022857"/>
    </source>
</evidence>
<comment type="pathway">
    <text evidence="9">Cofactor biosynthesis; NAD(+) biosynthesis; quinolinate from L-kynurenine: step 1/3.</text>
</comment>
<dbReference type="AlphaFoldDB" id="A0A5C6VB20"/>
<dbReference type="Proteomes" id="UP000321168">
    <property type="component" value="Unassembled WGS sequence"/>
</dbReference>
<dbReference type="PANTHER" id="PTHR46028">
    <property type="entry name" value="KYNURENINE 3-MONOOXYGENASE"/>
    <property type="match status" value="1"/>
</dbReference>
<protein>
    <recommendedName>
        <fullName evidence="9">Kynurenine 3-monooxygenase</fullName>
        <ecNumber evidence="9">1.14.13.9</ecNumber>
    </recommendedName>
    <alternativeName>
        <fullName evidence="9">Kynurenine 3-hydroxylase</fullName>
    </alternativeName>
</protein>
<comment type="function">
    <text evidence="9">Catalyzes the hydroxylation of L-kynurenine (L-Kyn) to form 3-hydroxy-L-kynurenine (L-3OHKyn). Required for synthesis of quinolinic acid.</text>
</comment>
<evidence type="ECO:0000256" key="6">
    <source>
        <dbReference type="ARBA" id="ARBA00023002"/>
    </source>
</evidence>
<dbReference type="Pfam" id="PF01494">
    <property type="entry name" value="FAD_binding_3"/>
    <property type="match status" value="2"/>
</dbReference>
<sequence length="453" mass="51373">MNSKRGNRVAVVGGGLVGCVHALFLAKRGFDVTVIERRGDPRRENLYAGKSINLALSHRGLTALSKLGLDKIALSIATPMRGRMMHDETGNLTYQPYGINNEAIYSIGRIELNRVLIDAAEPMPNIRFLFNRKVNYVNVYERLIAGYDEVKKEDFSDTYDYIFGSDGAYSVVRQALMKTDRFNFSQSYLDHGYKELRIPPADGGGHRIDPNALHIWPRGKYMLIALANIDGSFTCTLFMPFSGDPGFDRIKDAQQLESFFKANFPDALDLMPNLLEDYFENPTSSLITIRCQPWNYKNNVMLIGDASHAIVPFYGQGMNSGFEDCNEFDKLLKKYNGELSEEMFAEFSASRIPNTNAIAEMAVENYLEMRDGTANPMFLLRKRIEHKMASKYPDQWIPKYSLVTFSNASYSKAQAIGRKQARIMDKIMLHSKIEEIWDSPEIENEILELVSSS</sequence>
<dbReference type="GO" id="GO:0043420">
    <property type="term" value="P:anthranilate metabolic process"/>
    <property type="evidence" value="ECO:0007669"/>
    <property type="project" value="UniProtKB-UniRule"/>
</dbReference>
<keyword evidence="3 9" id="KW-0662">Pyridine nucleotide biosynthesis</keyword>
<dbReference type="SUPFAM" id="SSF51905">
    <property type="entry name" value="FAD/NAD(P)-binding domain"/>
    <property type="match status" value="1"/>
</dbReference>
<gene>
    <name evidence="9" type="primary">kmo</name>
    <name evidence="11" type="ORF">FRX97_04540</name>
</gene>
<accession>A0A5C6VB20</accession>
<dbReference type="GO" id="GO:0006569">
    <property type="term" value="P:L-tryptophan catabolic process"/>
    <property type="evidence" value="ECO:0007669"/>
    <property type="project" value="UniProtKB-UniRule"/>
</dbReference>
<evidence type="ECO:0000313" key="11">
    <source>
        <dbReference type="EMBL" id="TXC81791.1"/>
    </source>
</evidence>
<evidence type="ECO:0000256" key="9">
    <source>
        <dbReference type="HAMAP-Rule" id="MF_01971"/>
    </source>
</evidence>
<dbReference type="GO" id="GO:0071949">
    <property type="term" value="F:FAD binding"/>
    <property type="evidence" value="ECO:0007669"/>
    <property type="project" value="InterPro"/>
</dbReference>
<dbReference type="InterPro" id="IPR036188">
    <property type="entry name" value="FAD/NAD-bd_sf"/>
</dbReference>
<comment type="cofactor">
    <cofactor evidence="1 9">
        <name>FAD</name>
        <dbReference type="ChEBI" id="CHEBI:57692"/>
    </cofactor>
</comment>
<name>A0A5C6VB20_9FLAO</name>
<dbReference type="GO" id="GO:0019805">
    <property type="term" value="P:quinolinate biosynthetic process"/>
    <property type="evidence" value="ECO:0007669"/>
    <property type="project" value="UniProtKB-UniRule"/>
</dbReference>